<dbReference type="PROSITE" id="PS50943">
    <property type="entry name" value="HTH_CROC1"/>
    <property type="match status" value="1"/>
</dbReference>
<dbReference type="GO" id="GO:0003677">
    <property type="term" value="F:DNA binding"/>
    <property type="evidence" value="ECO:0007669"/>
    <property type="project" value="UniProtKB-KW"/>
</dbReference>
<dbReference type="REBASE" id="64859">
    <property type="entry name" value="Dgi7213MrrP"/>
</dbReference>
<feature type="transmembrane region" description="Helical" evidence="2">
    <location>
        <begin position="83"/>
        <end position="102"/>
    </location>
</feature>
<dbReference type="EMBL" id="CP003273">
    <property type="protein sequence ID" value="AGL02822.1"/>
    <property type="molecule type" value="Genomic_DNA"/>
</dbReference>
<keyword evidence="2" id="KW-0472">Membrane</keyword>
<dbReference type="CDD" id="cd00093">
    <property type="entry name" value="HTH_XRE"/>
    <property type="match status" value="1"/>
</dbReference>
<keyword evidence="2" id="KW-1133">Transmembrane helix</keyword>
<dbReference type="KEGG" id="dgi:Desgi_3490"/>
<dbReference type="STRING" id="767817.Desgi_3490"/>
<evidence type="ECO:0000256" key="2">
    <source>
        <dbReference type="SAM" id="Phobius"/>
    </source>
</evidence>
<organism evidence="4 5">
    <name type="scientific">Desulfoscipio gibsoniae DSM 7213</name>
    <dbReference type="NCBI Taxonomy" id="767817"/>
    <lineage>
        <taxon>Bacteria</taxon>
        <taxon>Bacillati</taxon>
        <taxon>Bacillota</taxon>
        <taxon>Clostridia</taxon>
        <taxon>Eubacteriales</taxon>
        <taxon>Desulfallaceae</taxon>
        <taxon>Desulfoscipio</taxon>
    </lineage>
</organism>
<dbReference type="SUPFAM" id="SSF47413">
    <property type="entry name" value="lambda repressor-like DNA-binding domains"/>
    <property type="match status" value="1"/>
</dbReference>
<dbReference type="PANTHER" id="PTHR46558">
    <property type="entry name" value="TRACRIPTIONAL REGULATORY PROTEIN-RELATED-RELATED"/>
    <property type="match status" value="1"/>
</dbReference>
<dbReference type="HOGENOM" id="CLU_066192_2_3_9"/>
<dbReference type="PANTHER" id="PTHR46558:SF15">
    <property type="entry name" value="HELIX-TURN-HELIX DOMAIN PROTEIN"/>
    <property type="match status" value="1"/>
</dbReference>
<dbReference type="Pfam" id="PF01381">
    <property type="entry name" value="HTH_3"/>
    <property type="match status" value="1"/>
</dbReference>
<proteinExistence type="predicted"/>
<feature type="transmembrane region" description="Helical" evidence="2">
    <location>
        <begin position="114"/>
        <end position="132"/>
    </location>
</feature>
<protein>
    <submittedName>
        <fullName evidence="4">Putative transcription factor, MBF1 like protein</fullName>
    </submittedName>
</protein>
<dbReference type="Gene3D" id="1.10.260.40">
    <property type="entry name" value="lambda repressor-like DNA-binding domains"/>
    <property type="match status" value="1"/>
</dbReference>
<reference evidence="4 5" key="1">
    <citation type="submission" date="2012-01" db="EMBL/GenBank/DDBJ databases">
        <title>Complete sequence of Desulfotomaculum gibsoniae DSM 7213.</title>
        <authorList>
            <consortium name="US DOE Joint Genome Institute"/>
            <person name="Lucas S."/>
            <person name="Han J."/>
            <person name="Lapidus A."/>
            <person name="Cheng J.-F."/>
            <person name="Goodwin L."/>
            <person name="Pitluck S."/>
            <person name="Peters L."/>
            <person name="Ovchinnikova G."/>
            <person name="Teshima H."/>
            <person name="Detter J.C."/>
            <person name="Han C."/>
            <person name="Tapia R."/>
            <person name="Land M."/>
            <person name="Hauser L."/>
            <person name="Kyrpides N."/>
            <person name="Ivanova N."/>
            <person name="Pagani I."/>
            <person name="Parshina S."/>
            <person name="Plugge C."/>
            <person name="Muyzer G."/>
            <person name="Kuever J."/>
            <person name="Ivanova A."/>
            <person name="Nazina T."/>
            <person name="Klenk H.-P."/>
            <person name="Brambilla E."/>
            <person name="Spring S."/>
            <person name="Stams A.F."/>
            <person name="Woyke T."/>
        </authorList>
    </citation>
    <scope>NUCLEOTIDE SEQUENCE [LARGE SCALE GENOMIC DNA]</scope>
    <source>
        <strain evidence="4 5">DSM 7213</strain>
    </source>
</reference>
<name>R4KMN3_9FIRM</name>
<feature type="transmembrane region" description="Helical" evidence="2">
    <location>
        <begin position="139"/>
        <end position="156"/>
    </location>
</feature>
<keyword evidence="1" id="KW-0238">DNA-binding</keyword>
<dbReference type="OrthoDB" id="1786861at2"/>
<evidence type="ECO:0000313" key="4">
    <source>
        <dbReference type="EMBL" id="AGL02822.1"/>
    </source>
</evidence>
<gene>
    <name evidence="4" type="ORF">Desgi_3490</name>
</gene>
<sequence>MDLGNRIKTEREKLNMSQDELAQKMDISRQAISKWETGSSYPDIEKILKLSEIFNLSLDELVKGDKNLQENLIKEGKANMSGLTILGYILIALGVITCIWGGGQYPVNLMTPNFMSYLVGGLFLLTIGIAVIHKVPSWLILGAIFVTGAATILYMIGLKMPIYALLSGIVVILGLVLWLTTLVLKSNFYTK</sequence>
<evidence type="ECO:0000259" key="3">
    <source>
        <dbReference type="PROSITE" id="PS50943"/>
    </source>
</evidence>
<keyword evidence="5" id="KW-1185">Reference proteome</keyword>
<accession>R4KMN3</accession>
<feature type="domain" description="HTH cro/C1-type" evidence="3">
    <location>
        <begin position="7"/>
        <end position="61"/>
    </location>
</feature>
<evidence type="ECO:0000313" key="5">
    <source>
        <dbReference type="Proteomes" id="UP000013520"/>
    </source>
</evidence>
<dbReference type="RefSeq" id="WP_006524319.1">
    <property type="nucleotide sequence ID" value="NC_021184.1"/>
</dbReference>
<dbReference type="SMART" id="SM00530">
    <property type="entry name" value="HTH_XRE"/>
    <property type="match status" value="1"/>
</dbReference>
<dbReference type="AlphaFoldDB" id="R4KMN3"/>
<dbReference type="InterPro" id="IPR010982">
    <property type="entry name" value="Lambda_DNA-bd_dom_sf"/>
</dbReference>
<dbReference type="eggNOG" id="COG1476">
    <property type="taxonomic scope" value="Bacteria"/>
</dbReference>
<keyword evidence="2" id="KW-0812">Transmembrane</keyword>
<feature type="transmembrane region" description="Helical" evidence="2">
    <location>
        <begin position="162"/>
        <end position="184"/>
    </location>
</feature>
<dbReference type="Proteomes" id="UP000013520">
    <property type="component" value="Chromosome"/>
</dbReference>
<evidence type="ECO:0000256" key="1">
    <source>
        <dbReference type="ARBA" id="ARBA00023125"/>
    </source>
</evidence>
<dbReference type="InterPro" id="IPR001387">
    <property type="entry name" value="Cro/C1-type_HTH"/>
</dbReference>